<proteinExistence type="predicted"/>
<evidence type="ECO:0000313" key="3">
    <source>
        <dbReference type="Proteomes" id="UP000257109"/>
    </source>
</evidence>
<reference evidence="2" key="1">
    <citation type="submission" date="2018-05" db="EMBL/GenBank/DDBJ databases">
        <title>Draft genome of Mucuna pruriens seed.</title>
        <authorList>
            <person name="Nnadi N.E."/>
            <person name="Vos R."/>
            <person name="Hasami M.H."/>
            <person name="Devisetty U.K."/>
            <person name="Aguiy J.C."/>
        </authorList>
    </citation>
    <scope>NUCLEOTIDE SEQUENCE [LARGE SCALE GENOMIC DNA]</scope>
    <source>
        <strain evidence="2">JCA_2017</strain>
    </source>
</reference>
<feature type="compositionally biased region" description="Low complexity" evidence="1">
    <location>
        <begin position="161"/>
        <end position="184"/>
    </location>
</feature>
<keyword evidence="3" id="KW-1185">Reference proteome</keyword>
<feature type="non-terminal residue" evidence="2">
    <location>
        <position position="1"/>
    </location>
</feature>
<name>A0A371EFQ3_MUCPR</name>
<gene>
    <name evidence="2" type="ORF">CR513_56507</name>
</gene>
<evidence type="ECO:0000256" key="1">
    <source>
        <dbReference type="SAM" id="MobiDB-lite"/>
    </source>
</evidence>
<dbReference type="AlphaFoldDB" id="A0A371EFQ3"/>
<dbReference type="Proteomes" id="UP000257109">
    <property type="component" value="Unassembled WGS sequence"/>
</dbReference>
<protein>
    <submittedName>
        <fullName evidence="2">Uncharacterized protein</fullName>
    </submittedName>
</protein>
<comment type="caution">
    <text evidence="2">The sequence shown here is derived from an EMBL/GenBank/DDBJ whole genome shotgun (WGS) entry which is preliminary data.</text>
</comment>
<organism evidence="2 3">
    <name type="scientific">Mucuna pruriens</name>
    <name type="common">Velvet bean</name>
    <name type="synonym">Dolichos pruriens</name>
    <dbReference type="NCBI Taxonomy" id="157652"/>
    <lineage>
        <taxon>Eukaryota</taxon>
        <taxon>Viridiplantae</taxon>
        <taxon>Streptophyta</taxon>
        <taxon>Embryophyta</taxon>
        <taxon>Tracheophyta</taxon>
        <taxon>Spermatophyta</taxon>
        <taxon>Magnoliopsida</taxon>
        <taxon>eudicotyledons</taxon>
        <taxon>Gunneridae</taxon>
        <taxon>Pentapetalae</taxon>
        <taxon>rosids</taxon>
        <taxon>fabids</taxon>
        <taxon>Fabales</taxon>
        <taxon>Fabaceae</taxon>
        <taxon>Papilionoideae</taxon>
        <taxon>50 kb inversion clade</taxon>
        <taxon>NPAAA clade</taxon>
        <taxon>indigoferoid/millettioid clade</taxon>
        <taxon>Phaseoleae</taxon>
        <taxon>Mucuna</taxon>
    </lineage>
</organism>
<evidence type="ECO:0000313" key="2">
    <source>
        <dbReference type="EMBL" id="RDX64882.1"/>
    </source>
</evidence>
<accession>A0A371EFQ3</accession>
<dbReference type="OrthoDB" id="2007669at2759"/>
<dbReference type="EMBL" id="QJKJ01014173">
    <property type="protein sequence ID" value="RDX64882.1"/>
    <property type="molecule type" value="Genomic_DNA"/>
</dbReference>
<sequence length="184" mass="20744">MDCSMIHAASGGALMDKTPTAVRHLISNMASNTQQFGTKGAVMNRAVNEVGIIDNLRLENQQIELTSLHQQFPQVKIYGICTSMEHPTDMCSTLQEIESNNVEIVGAIGGTQFGRQPYLSWQSDGQQFRMQQQYRSSLGQGQYVIPRFRSAPNMSAPHQNYYQQSRSRYQAPPFQQQQQQQMPA</sequence>
<feature type="region of interest" description="Disordered" evidence="1">
    <location>
        <begin position="149"/>
        <end position="184"/>
    </location>
</feature>